<dbReference type="AlphaFoldDB" id="T0IKH1"/>
<dbReference type="InterPro" id="IPR036271">
    <property type="entry name" value="Tet_transcr_reg_TetR-rel_C_sf"/>
</dbReference>
<dbReference type="Gene3D" id="1.10.357.10">
    <property type="entry name" value="Tetracycline Repressor, domain 2"/>
    <property type="match status" value="1"/>
</dbReference>
<dbReference type="eggNOG" id="COG1309">
    <property type="taxonomic scope" value="Bacteria"/>
</dbReference>
<dbReference type="SUPFAM" id="SSF48498">
    <property type="entry name" value="Tetracyclin repressor-like, C-terminal domain"/>
    <property type="match status" value="1"/>
</dbReference>
<dbReference type="Proteomes" id="UP000015531">
    <property type="component" value="Unassembled WGS sequence"/>
</dbReference>
<dbReference type="GO" id="GO:0000976">
    <property type="term" value="F:transcription cis-regulatory region binding"/>
    <property type="evidence" value="ECO:0007669"/>
    <property type="project" value="TreeGrafter"/>
</dbReference>
<comment type="caution">
    <text evidence="2">The sequence shown here is derived from an EMBL/GenBank/DDBJ whole genome shotgun (WGS) entry which is preliminary data.</text>
</comment>
<dbReference type="PANTHER" id="PTHR30055">
    <property type="entry name" value="HTH-TYPE TRANSCRIPTIONAL REGULATOR RUTR"/>
    <property type="match status" value="1"/>
</dbReference>
<keyword evidence="1" id="KW-0238">DNA-binding</keyword>
<dbReference type="SUPFAM" id="SSF46689">
    <property type="entry name" value="Homeodomain-like"/>
    <property type="match status" value="1"/>
</dbReference>
<gene>
    <name evidence="2" type="ORF">RLDS_21010</name>
</gene>
<dbReference type="PATRIC" id="fig|1331060.3.peg.4062"/>
<reference evidence="2 3" key="1">
    <citation type="journal article" date="2013" name="Genome Announc.">
        <title>Draft Genome Sequence of Sphingobium lactosutens Strain DS20T, Isolated from a Hexachlorocyclohexane Dumpsite.</title>
        <authorList>
            <person name="Kumar R."/>
            <person name="Dwivedi V."/>
            <person name="Negi V."/>
            <person name="Khurana J.P."/>
            <person name="Lal R."/>
        </authorList>
    </citation>
    <scope>NUCLEOTIDE SEQUENCE [LARGE SCALE GENOMIC DNA]</scope>
    <source>
        <strain evidence="2 3">DS20</strain>
    </source>
</reference>
<evidence type="ECO:0000256" key="1">
    <source>
        <dbReference type="ARBA" id="ARBA00023125"/>
    </source>
</evidence>
<evidence type="ECO:0000313" key="2">
    <source>
        <dbReference type="EMBL" id="EQB12235.1"/>
    </source>
</evidence>
<name>T0IKH1_9SPHN</name>
<dbReference type="PANTHER" id="PTHR30055:SF226">
    <property type="entry name" value="HTH-TYPE TRANSCRIPTIONAL REGULATOR PKSA"/>
    <property type="match status" value="1"/>
</dbReference>
<accession>T0IKH1</accession>
<dbReference type="EMBL" id="ATDP01000104">
    <property type="protein sequence ID" value="EQB12235.1"/>
    <property type="molecule type" value="Genomic_DNA"/>
</dbReference>
<organism evidence="2 3">
    <name type="scientific">Sphingobium lactosutens DS20</name>
    <dbReference type="NCBI Taxonomy" id="1331060"/>
    <lineage>
        <taxon>Bacteria</taxon>
        <taxon>Pseudomonadati</taxon>
        <taxon>Pseudomonadota</taxon>
        <taxon>Alphaproteobacteria</taxon>
        <taxon>Sphingomonadales</taxon>
        <taxon>Sphingomonadaceae</taxon>
        <taxon>Sphingobium</taxon>
    </lineage>
</organism>
<evidence type="ECO:0000313" key="3">
    <source>
        <dbReference type="Proteomes" id="UP000015531"/>
    </source>
</evidence>
<evidence type="ECO:0008006" key="4">
    <source>
        <dbReference type="Google" id="ProtNLM"/>
    </source>
</evidence>
<proteinExistence type="predicted"/>
<sequence>MNKREANKRERRARVVAAARSMIHEDSFSMRTLAEKAGVSVVTAYSLFGSRQNIISAIYQEDLAVFEDELDALGVDAIERMFAALSLAAHHFKESPAFNQAMFRAIYGSADSALSDGFITPRIRSWEKLVAEAAATGLLDSDVNVNAMAKNIIHMLIGSILDWVRDNITLEQMHAEVAYGLSLILIPVATKKSVPGLFARFAEHDATLRRLAQATDGTPEDRDV</sequence>
<keyword evidence="3" id="KW-1185">Reference proteome</keyword>
<dbReference type="InterPro" id="IPR009057">
    <property type="entry name" value="Homeodomain-like_sf"/>
</dbReference>
<dbReference type="InterPro" id="IPR050109">
    <property type="entry name" value="HTH-type_TetR-like_transc_reg"/>
</dbReference>
<dbReference type="GO" id="GO:0003700">
    <property type="term" value="F:DNA-binding transcription factor activity"/>
    <property type="evidence" value="ECO:0007669"/>
    <property type="project" value="TreeGrafter"/>
</dbReference>
<protein>
    <recommendedName>
        <fullName evidence="4">HTH tetR-type domain-containing protein</fullName>
    </recommendedName>
</protein>